<evidence type="ECO:0000259" key="8">
    <source>
        <dbReference type="Pfam" id="PF02687"/>
    </source>
</evidence>
<reference evidence="9 10" key="1">
    <citation type="submission" date="2021-12" db="EMBL/GenBank/DDBJ databases">
        <title>Genome sequencing of bacteria with rrn-lacking chromosome and rrn-plasmid.</title>
        <authorList>
            <person name="Anda M."/>
            <person name="Iwasaki W."/>
        </authorList>
    </citation>
    <scope>NUCLEOTIDE SEQUENCE [LARGE SCALE GENOMIC DNA]</scope>
    <source>
        <strain evidence="9 10">NBRC 101262</strain>
        <plasmid evidence="9 10">pPP1</plasmid>
    </source>
</reference>
<dbReference type="Proteomes" id="UP001354989">
    <property type="component" value="Plasmid pPP1"/>
</dbReference>
<comment type="similarity">
    <text evidence="2">Belongs to the ABC-4 integral membrane protein family. LolC/E subfamily.</text>
</comment>
<proteinExistence type="inferred from homology"/>
<dbReference type="RefSeq" id="WP_338398324.1">
    <property type="nucleotide sequence ID" value="NZ_AP025293.1"/>
</dbReference>
<geneLocation type="plasmid" evidence="9 10">
    <name>pPP1</name>
</geneLocation>
<feature type="transmembrane region" description="Helical" evidence="7">
    <location>
        <begin position="333"/>
        <end position="355"/>
    </location>
</feature>
<evidence type="ECO:0000256" key="2">
    <source>
        <dbReference type="ARBA" id="ARBA00005236"/>
    </source>
</evidence>
<keyword evidence="3" id="KW-1003">Cell membrane</keyword>
<evidence type="ECO:0000256" key="4">
    <source>
        <dbReference type="ARBA" id="ARBA00022692"/>
    </source>
</evidence>
<keyword evidence="6 7" id="KW-0472">Membrane</keyword>
<keyword evidence="10" id="KW-1185">Reference proteome</keyword>
<comment type="subcellular location">
    <subcellularLocation>
        <location evidence="1">Cell membrane</location>
        <topology evidence="1">Multi-pass membrane protein</topology>
    </subcellularLocation>
</comment>
<evidence type="ECO:0000256" key="7">
    <source>
        <dbReference type="SAM" id="Phobius"/>
    </source>
</evidence>
<dbReference type="EMBL" id="AP025293">
    <property type="protein sequence ID" value="BDD00448.1"/>
    <property type="molecule type" value="Genomic_DNA"/>
</dbReference>
<keyword evidence="9" id="KW-0614">Plasmid</keyword>
<feature type="domain" description="ABC3 transporter permease C-terminal" evidence="8">
    <location>
        <begin position="285"/>
        <end position="415"/>
    </location>
</feature>
<sequence length="425" mass="46548">MIKFLFKGLIRDKSRSLLPVIVVALGVILSVVFSGYIVGAMGGMISQSARFSTGHVKVVTKAYQQEISQKPIDLSILDLQETLDKLHQQFPDMDFVPRINFGGMLDVPDAQGQTRAQGTGNAMALDLRKGSHDAERLNIASSIVEGHYPTKPFEILMGDGLMARLQLKIGDQVTFFGATMDGAMSFQNLTVAGTISFGTVSLDNQTFIIDLKDAQQILDMRDASPEIFGYLPNDIYNREMTEQVRDQFNAQVDPADEYAPIMMTLGEQNNLQKLISMAEEYGSGINILFIIAMSIVLWNTGLLGGLRRYQEFGIRIALGESKKSIYKSLLSESFMVGFVGSLLGTVLGLAVVYYLQEVGIDTTAYTTNASSTNLMISNVIRAEITPSLFYVGFIPGVCATFLGAVLSGRGIFKRQTSQLFNELGV</sequence>
<accession>A0ABN6LFG6</accession>
<dbReference type="InterPro" id="IPR003838">
    <property type="entry name" value="ABC3_permease_C"/>
</dbReference>
<feature type="transmembrane region" description="Helical" evidence="7">
    <location>
        <begin position="285"/>
        <end position="306"/>
    </location>
</feature>
<evidence type="ECO:0000313" key="10">
    <source>
        <dbReference type="Proteomes" id="UP001354989"/>
    </source>
</evidence>
<name>A0ABN6LFG6_9BACT</name>
<evidence type="ECO:0000256" key="5">
    <source>
        <dbReference type="ARBA" id="ARBA00022989"/>
    </source>
</evidence>
<keyword evidence="5 7" id="KW-1133">Transmembrane helix</keyword>
<dbReference type="PANTHER" id="PTHR30489">
    <property type="entry name" value="LIPOPROTEIN-RELEASING SYSTEM TRANSMEMBRANE PROTEIN LOLE"/>
    <property type="match status" value="1"/>
</dbReference>
<dbReference type="InterPro" id="IPR051447">
    <property type="entry name" value="Lipoprotein-release_system"/>
</dbReference>
<organism evidence="9 10">
    <name type="scientific">Persicobacter psychrovividus</name>
    <dbReference type="NCBI Taxonomy" id="387638"/>
    <lineage>
        <taxon>Bacteria</taxon>
        <taxon>Pseudomonadati</taxon>
        <taxon>Bacteroidota</taxon>
        <taxon>Cytophagia</taxon>
        <taxon>Cytophagales</taxon>
        <taxon>Persicobacteraceae</taxon>
        <taxon>Persicobacter</taxon>
    </lineage>
</organism>
<dbReference type="PANTHER" id="PTHR30489:SF0">
    <property type="entry name" value="LIPOPROTEIN-RELEASING SYSTEM TRANSMEMBRANE PROTEIN LOLE"/>
    <property type="match status" value="1"/>
</dbReference>
<evidence type="ECO:0000256" key="1">
    <source>
        <dbReference type="ARBA" id="ARBA00004651"/>
    </source>
</evidence>
<evidence type="ECO:0000313" key="9">
    <source>
        <dbReference type="EMBL" id="BDD00448.1"/>
    </source>
</evidence>
<gene>
    <name evidence="9" type="ORF">PEPS_27280</name>
</gene>
<protein>
    <submittedName>
        <fullName evidence="9">Permease</fullName>
    </submittedName>
</protein>
<evidence type="ECO:0000256" key="6">
    <source>
        <dbReference type="ARBA" id="ARBA00023136"/>
    </source>
</evidence>
<dbReference type="Pfam" id="PF02687">
    <property type="entry name" value="FtsX"/>
    <property type="match status" value="1"/>
</dbReference>
<feature type="transmembrane region" description="Helical" evidence="7">
    <location>
        <begin position="387"/>
        <end position="406"/>
    </location>
</feature>
<keyword evidence="4 7" id="KW-0812">Transmembrane</keyword>
<feature type="transmembrane region" description="Helical" evidence="7">
    <location>
        <begin position="20"/>
        <end position="45"/>
    </location>
</feature>
<evidence type="ECO:0000256" key="3">
    <source>
        <dbReference type="ARBA" id="ARBA00022475"/>
    </source>
</evidence>